<protein>
    <recommendedName>
        <fullName evidence="7">Major facilitator superfamily (MFS) profile domain-containing protein</fullName>
    </recommendedName>
</protein>
<dbReference type="GO" id="GO:0005886">
    <property type="term" value="C:plasma membrane"/>
    <property type="evidence" value="ECO:0007669"/>
    <property type="project" value="TreeGrafter"/>
</dbReference>
<sequence>MSCQEPSDSEKALPPPSSSTASSISDIEEHSPGYDAPTLQKCLVVFVTSFVTLTGCFSSTSLMSAATQIADEFHSTPDVVNASNAGLLMTMGLSNFIWGPLIPLIGRLYAWNSCILLLLVWTAAASVAPNLPSFIVFRVLSGFQGTFFHVTGQAILAEFFPPVKRGTATGFFLSGTVLGPPLGPLVAGIITQYTSWRVILYLQCGMITLGLCLSLLLLGRGGKPAKMQNPSIRDIVRAYNPMRIIRLLRYPNLLLTDFAAGLLAFSQYGLLASPRHIFLSEYHLESPLTSGLFFLSPATGLLLGTLIGGRFSDRTVRKWIQRRNGLRLPQDRLRSGFPSWFILIPIAYLMFGWGVQYQIGGLAWPIVTAFFTSVGILSAFAGVNTYCAEVFPNSRQEAIATKYVIQYVFSALASGVSIPLIDGVGVGMACTISVIFVYIGGSLCAVTAIYGITMQNWVDSKWPKRDTLTEKRNDNCDGVALAHVISAP</sequence>
<feature type="transmembrane region" description="Helical" evidence="6">
    <location>
        <begin position="199"/>
        <end position="218"/>
    </location>
</feature>
<evidence type="ECO:0000256" key="2">
    <source>
        <dbReference type="ARBA" id="ARBA00022692"/>
    </source>
</evidence>
<evidence type="ECO:0000256" key="1">
    <source>
        <dbReference type="ARBA" id="ARBA00004141"/>
    </source>
</evidence>
<evidence type="ECO:0000256" key="4">
    <source>
        <dbReference type="ARBA" id="ARBA00023136"/>
    </source>
</evidence>
<evidence type="ECO:0000256" key="6">
    <source>
        <dbReference type="SAM" id="Phobius"/>
    </source>
</evidence>
<dbReference type="GeneID" id="27316179"/>
<comment type="subcellular location">
    <subcellularLocation>
        <location evidence="1">Membrane</location>
        <topology evidence="1">Multi-pass membrane protein</topology>
    </subcellularLocation>
</comment>
<feature type="region of interest" description="Disordered" evidence="5">
    <location>
        <begin position="1"/>
        <end position="31"/>
    </location>
</feature>
<dbReference type="GO" id="GO:0022857">
    <property type="term" value="F:transmembrane transporter activity"/>
    <property type="evidence" value="ECO:0007669"/>
    <property type="project" value="InterPro"/>
</dbReference>
<feature type="transmembrane region" description="Helical" evidence="6">
    <location>
        <begin position="252"/>
        <end position="271"/>
    </location>
</feature>
<dbReference type="Proteomes" id="UP000053259">
    <property type="component" value="Unassembled WGS sequence"/>
</dbReference>
<name>A0A0D2AMF8_9PEZI</name>
<dbReference type="InterPro" id="IPR036259">
    <property type="entry name" value="MFS_trans_sf"/>
</dbReference>
<evidence type="ECO:0000256" key="5">
    <source>
        <dbReference type="SAM" id="MobiDB-lite"/>
    </source>
</evidence>
<dbReference type="STRING" id="253628.A0A0D2AMF8"/>
<feature type="domain" description="Major facilitator superfamily (MFS) profile" evidence="7">
    <location>
        <begin position="44"/>
        <end position="459"/>
    </location>
</feature>
<dbReference type="HOGENOM" id="CLU_008455_8_0_1"/>
<dbReference type="Gene3D" id="1.20.1250.20">
    <property type="entry name" value="MFS general substrate transporter like domains"/>
    <property type="match status" value="1"/>
</dbReference>
<feature type="transmembrane region" description="Helical" evidence="6">
    <location>
        <begin position="426"/>
        <end position="452"/>
    </location>
</feature>
<keyword evidence="3 6" id="KW-1133">Transmembrane helix</keyword>
<feature type="transmembrane region" description="Helical" evidence="6">
    <location>
        <begin position="108"/>
        <end position="128"/>
    </location>
</feature>
<gene>
    <name evidence="8" type="ORF">PV09_08206</name>
</gene>
<dbReference type="RefSeq" id="XP_016210188.1">
    <property type="nucleotide sequence ID" value="XM_016362068.1"/>
</dbReference>
<dbReference type="PANTHER" id="PTHR23502:SF152">
    <property type="entry name" value="MAJOR FACILITATOR SUPERFAMILY (MFS) PROFILE DOMAIN-CONTAINING PROTEIN-RELATED"/>
    <property type="match status" value="1"/>
</dbReference>
<dbReference type="InterPro" id="IPR020846">
    <property type="entry name" value="MFS_dom"/>
</dbReference>
<dbReference type="Pfam" id="PF07690">
    <property type="entry name" value="MFS_1"/>
    <property type="match status" value="1"/>
</dbReference>
<accession>A0A0D2AMF8</accession>
<feature type="transmembrane region" description="Helical" evidence="6">
    <location>
        <begin position="291"/>
        <end position="312"/>
    </location>
</feature>
<feature type="transmembrane region" description="Helical" evidence="6">
    <location>
        <begin position="333"/>
        <end position="356"/>
    </location>
</feature>
<dbReference type="SUPFAM" id="SSF103473">
    <property type="entry name" value="MFS general substrate transporter"/>
    <property type="match status" value="1"/>
</dbReference>
<feature type="transmembrane region" description="Helical" evidence="6">
    <location>
        <begin position="362"/>
        <end position="383"/>
    </location>
</feature>
<feature type="transmembrane region" description="Helical" evidence="6">
    <location>
        <begin position="134"/>
        <end position="156"/>
    </location>
</feature>
<evidence type="ECO:0000313" key="8">
    <source>
        <dbReference type="EMBL" id="KIW00319.1"/>
    </source>
</evidence>
<keyword evidence="9" id="KW-1185">Reference proteome</keyword>
<evidence type="ECO:0000259" key="7">
    <source>
        <dbReference type="PROSITE" id="PS50850"/>
    </source>
</evidence>
<dbReference type="InParanoid" id="A0A0D2AMF8"/>
<dbReference type="PROSITE" id="PS50850">
    <property type="entry name" value="MFS"/>
    <property type="match status" value="1"/>
</dbReference>
<dbReference type="PANTHER" id="PTHR23502">
    <property type="entry name" value="MAJOR FACILITATOR SUPERFAMILY"/>
    <property type="match status" value="1"/>
</dbReference>
<evidence type="ECO:0000313" key="9">
    <source>
        <dbReference type="Proteomes" id="UP000053259"/>
    </source>
</evidence>
<dbReference type="VEuPathDB" id="FungiDB:PV09_08206"/>
<evidence type="ECO:0000256" key="3">
    <source>
        <dbReference type="ARBA" id="ARBA00022989"/>
    </source>
</evidence>
<dbReference type="InterPro" id="IPR011701">
    <property type="entry name" value="MFS"/>
</dbReference>
<proteinExistence type="predicted"/>
<organism evidence="8 9">
    <name type="scientific">Verruconis gallopava</name>
    <dbReference type="NCBI Taxonomy" id="253628"/>
    <lineage>
        <taxon>Eukaryota</taxon>
        <taxon>Fungi</taxon>
        <taxon>Dikarya</taxon>
        <taxon>Ascomycota</taxon>
        <taxon>Pezizomycotina</taxon>
        <taxon>Dothideomycetes</taxon>
        <taxon>Pleosporomycetidae</taxon>
        <taxon>Venturiales</taxon>
        <taxon>Sympoventuriaceae</taxon>
        <taxon>Verruconis</taxon>
    </lineage>
</organism>
<feature type="transmembrane region" description="Helical" evidence="6">
    <location>
        <begin position="403"/>
        <end position="420"/>
    </location>
</feature>
<dbReference type="EMBL" id="KN847565">
    <property type="protein sequence ID" value="KIW00319.1"/>
    <property type="molecule type" value="Genomic_DNA"/>
</dbReference>
<feature type="transmembrane region" description="Helical" evidence="6">
    <location>
        <begin position="42"/>
        <end position="62"/>
    </location>
</feature>
<keyword evidence="2 6" id="KW-0812">Transmembrane</keyword>
<feature type="transmembrane region" description="Helical" evidence="6">
    <location>
        <begin position="168"/>
        <end position="193"/>
    </location>
</feature>
<reference evidence="8 9" key="1">
    <citation type="submission" date="2015-01" db="EMBL/GenBank/DDBJ databases">
        <title>The Genome Sequence of Ochroconis gallopava CBS43764.</title>
        <authorList>
            <consortium name="The Broad Institute Genomics Platform"/>
            <person name="Cuomo C."/>
            <person name="de Hoog S."/>
            <person name="Gorbushina A."/>
            <person name="Stielow B."/>
            <person name="Teixiera M."/>
            <person name="Abouelleil A."/>
            <person name="Chapman S.B."/>
            <person name="Priest M."/>
            <person name="Young S.K."/>
            <person name="Wortman J."/>
            <person name="Nusbaum C."/>
            <person name="Birren B."/>
        </authorList>
    </citation>
    <scope>NUCLEOTIDE SEQUENCE [LARGE SCALE GENOMIC DNA]</scope>
    <source>
        <strain evidence="8 9">CBS 43764</strain>
    </source>
</reference>
<keyword evidence="4 6" id="KW-0472">Membrane</keyword>
<dbReference type="AlphaFoldDB" id="A0A0D2AMF8"/>
<dbReference type="OrthoDB" id="3066029at2759"/>
<feature type="transmembrane region" description="Helical" evidence="6">
    <location>
        <begin position="82"/>
        <end position="101"/>
    </location>
</feature>